<protein>
    <submittedName>
        <fullName evidence="3">HTH-type transcriptional activator RhaS</fullName>
    </submittedName>
</protein>
<proteinExistence type="predicted"/>
<comment type="caution">
    <text evidence="3">The sequence shown here is derived from an EMBL/GenBank/DDBJ whole genome shotgun (WGS) entry which is preliminary data.</text>
</comment>
<dbReference type="Proteomes" id="UP000730618">
    <property type="component" value="Unassembled WGS sequence"/>
</dbReference>
<keyword evidence="4" id="KW-1185">Reference proteome</keyword>
<dbReference type="EMBL" id="CAJVCE010000006">
    <property type="protein sequence ID" value="CAG7640480.1"/>
    <property type="molecule type" value="Genomic_DNA"/>
</dbReference>
<dbReference type="PROSITE" id="PS01124">
    <property type="entry name" value="HTH_ARAC_FAMILY_2"/>
    <property type="match status" value="1"/>
</dbReference>
<dbReference type="InterPro" id="IPR003313">
    <property type="entry name" value="AraC-bd"/>
</dbReference>
<dbReference type="SMART" id="SM00342">
    <property type="entry name" value="HTH_ARAC"/>
    <property type="match status" value="1"/>
</dbReference>
<dbReference type="Pfam" id="PF12833">
    <property type="entry name" value="HTH_18"/>
    <property type="match status" value="1"/>
</dbReference>
<name>A0ABM8VH10_9BACL</name>
<sequence>MSANSVTKITSIPGTRRFQFDCLHSPELLPFRSVSLYQLGDLSCDARFALSEHEQVCYEISYVVSGRGWFATNGCRFDLQPGDIYICRPGELHKGGADPADPFRYFYFGFHFNATPPQDNPFLHLREMMDTTQRPVCRDRLDIRTPFIGVLKELSGTSHFSQTMIEAYVEQILVLTYRNFFSDWEDNYPGEGLDNAAKRVVYSAIHYIDDRLMRIKDLKEISDAFGYSLSHLSHLFTKETGDSLRSYYAKRKWQKAIELLAEGHYSITEIAAIMQYDSIHTFSRAFKKAFGLSPSQYIRECKVPGTIEINESQRTK</sequence>
<feature type="domain" description="HTH araC/xylS-type" evidence="2">
    <location>
        <begin position="202"/>
        <end position="300"/>
    </location>
</feature>
<evidence type="ECO:0000313" key="3">
    <source>
        <dbReference type="EMBL" id="CAG7640480.1"/>
    </source>
</evidence>
<dbReference type="PANTHER" id="PTHR43280">
    <property type="entry name" value="ARAC-FAMILY TRANSCRIPTIONAL REGULATOR"/>
    <property type="match status" value="1"/>
</dbReference>
<dbReference type="RefSeq" id="WP_218098979.1">
    <property type="nucleotide sequence ID" value="NZ_CAJVCE010000006.1"/>
</dbReference>
<gene>
    <name evidence="3" type="primary">rhaS_17</name>
    <name evidence="3" type="ORF">PAECIP111802_02652</name>
</gene>
<reference evidence="3 4" key="1">
    <citation type="submission" date="2021-06" db="EMBL/GenBank/DDBJ databases">
        <authorList>
            <person name="Criscuolo A."/>
        </authorList>
    </citation>
    <scope>NUCLEOTIDE SEQUENCE [LARGE SCALE GENOMIC DNA]</scope>
    <source>
        <strain evidence="4">CIP 111802</strain>
    </source>
</reference>
<evidence type="ECO:0000259" key="2">
    <source>
        <dbReference type="PROSITE" id="PS01124"/>
    </source>
</evidence>
<keyword evidence="1" id="KW-0238">DNA-binding</keyword>
<dbReference type="Pfam" id="PF02311">
    <property type="entry name" value="AraC_binding"/>
    <property type="match status" value="1"/>
</dbReference>
<dbReference type="InterPro" id="IPR018060">
    <property type="entry name" value="HTH_AraC"/>
</dbReference>
<dbReference type="PANTHER" id="PTHR43280:SF2">
    <property type="entry name" value="HTH-TYPE TRANSCRIPTIONAL REGULATOR EXSA"/>
    <property type="match status" value="1"/>
</dbReference>
<organism evidence="3 4">
    <name type="scientific">Paenibacillus allorhizosphaerae</name>
    <dbReference type="NCBI Taxonomy" id="2849866"/>
    <lineage>
        <taxon>Bacteria</taxon>
        <taxon>Bacillati</taxon>
        <taxon>Bacillota</taxon>
        <taxon>Bacilli</taxon>
        <taxon>Bacillales</taxon>
        <taxon>Paenibacillaceae</taxon>
        <taxon>Paenibacillus</taxon>
    </lineage>
</organism>
<evidence type="ECO:0000313" key="4">
    <source>
        <dbReference type="Proteomes" id="UP000730618"/>
    </source>
</evidence>
<evidence type="ECO:0000256" key="1">
    <source>
        <dbReference type="ARBA" id="ARBA00023125"/>
    </source>
</evidence>
<accession>A0ABM8VH10</accession>